<dbReference type="OrthoDB" id="1349006at2"/>
<dbReference type="EMBL" id="FNKL01000002">
    <property type="protein sequence ID" value="SDQ30737.1"/>
    <property type="molecule type" value="Genomic_DNA"/>
</dbReference>
<dbReference type="STRING" id="311333.SAMN05421664_1072"/>
<feature type="transmembrane region" description="Helical" evidence="1">
    <location>
        <begin position="65"/>
        <end position="84"/>
    </location>
</feature>
<feature type="transmembrane region" description="Helical" evidence="1">
    <location>
        <begin position="157"/>
        <end position="176"/>
    </location>
</feature>
<feature type="transmembrane region" description="Helical" evidence="1">
    <location>
        <begin position="6"/>
        <end position="27"/>
    </location>
</feature>
<feature type="transmembrane region" description="Helical" evidence="1">
    <location>
        <begin position="39"/>
        <end position="59"/>
    </location>
</feature>
<evidence type="ECO:0000256" key="1">
    <source>
        <dbReference type="SAM" id="Phobius"/>
    </source>
</evidence>
<organism evidence="2 3">
    <name type="scientific">Chryseobacterium soldanellicola</name>
    <dbReference type="NCBI Taxonomy" id="311333"/>
    <lineage>
        <taxon>Bacteria</taxon>
        <taxon>Pseudomonadati</taxon>
        <taxon>Bacteroidota</taxon>
        <taxon>Flavobacteriia</taxon>
        <taxon>Flavobacteriales</taxon>
        <taxon>Weeksellaceae</taxon>
        <taxon>Chryseobacterium group</taxon>
        <taxon>Chryseobacterium</taxon>
    </lineage>
</organism>
<name>A0A1H0ZTI9_9FLAO</name>
<keyword evidence="1" id="KW-0472">Membrane</keyword>
<feature type="transmembrane region" description="Helical" evidence="1">
    <location>
        <begin position="196"/>
        <end position="218"/>
    </location>
</feature>
<feature type="transmembrane region" description="Helical" evidence="1">
    <location>
        <begin position="118"/>
        <end position="137"/>
    </location>
</feature>
<evidence type="ECO:0008006" key="4">
    <source>
        <dbReference type="Google" id="ProtNLM"/>
    </source>
</evidence>
<gene>
    <name evidence="2" type="ORF">SAMN05421664_1072</name>
</gene>
<accession>A0A1H0ZTI9</accession>
<dbReference type="Proteomes" id="UP000199627">
    <property type="component" value="Unassembled WGS sequence"/>
</dbReference>
<dbReference type="RefSeq" id="WP_089754405.1">
    <property type="nucleotide sequence ID" value="NZ_FNKL01000002.1"/>
</dbReference>
<proteinExistence type="predicted"/>
<dbReference type="AlphaFoldDB" id="A0A1H0ZTI9"/>
<evidence type="ECO:0000313" key="3">
    <source>
        <dbReference type="Proteomes" id="UP000199627"/>
    </source>
</evidence>
<sequence length="223" mass="26739">MVEFQLMVQEVMFWTEGLAAVVALLYYNRIKNQYWKYFVYYLIFIFLAEAVGKWGLNFIEFDKSAFYNYLVIPVQFIFFYWLYAAKSFNRPKLFVGLSLIYVLSFIPSEIFFPSAHKIMLSLNYTLGCLLLMILVIMEYNKQINSSNILDFDKNRMFYINLGVTLFYIGTLPFWAFFEWLKFYRKLSDIYHEIYDIYYVGFLAAIIVMNTLFSISFIWGKQNS</sequence>
<reference evidence="3" key="1">
    <citation type="submission" date="2016-10" db="EMBL/GenBank/DDBJ databases">
        <authorList>
            <person name="Varghese N."/>
            <person name="Submissions S."/>
        </authorList>
    </citation>
    <scope>NUCLEOTIDE SEQUENCE [LARGE SCALE GENOMIC DNA]</scope>
    <source>
        <strain evidence="3">DSM 17072</strain>
    </source>
</reference>
<keyword evidence="1" id="KW-0812">Transmembrane</keyword>
<feature type="transmembrane region" description="Helical" evidence="1">
    <location>
        <begin position="93"/>
        <end position="112"/>
    </location>
</feature>
<keyword evidence="3" id="KW-1185">Reference proteome</keyword>
<keyword evidence="1" id="KW-1133">Transmembrane helix</keyword>
<protein>
    <recommendedName>
        <fullName evidence="4">Histidine kinase N-terminal 7TM region domain-containing protein</fullName>
    </recommendedName>
</protein>
<evidence type="ECO:0000313" key="2">
    <source>
        <dbReference type="EMBL" id="SDQ30737.1"/>
    </source>
</evidence>